<sequence>MESTGTNITELLTAWSGGDEVALEALTPLVYSHLHKLARHYMARELPGHTLQATALVNEAYIRLIDSDRVAWKDRNHFFVLAAQLMRRILVDFARSHLSQKRGGLRHQTSLDEGLMVAGQPDAGLVALDDALLALAAVDPRKAKVVEMRFFGGLEEKEIARVLDISTDTVQRDWKAARAWLYGQLANQA</sequence>
<evidence type="ECO:0000256" key="4">
    <source>
        <dbReference type="ARBA" id="ARBA00023163"/>
    </source>
</evidence>
<dbReference type="InterPro" id="IPR036388">
    <property type="entry name" value="WH-like_DNA-bd_sf"/>
</dbReference>
<proteinExistence type="inferred from homology"/>
<dbReference type="InParanoid" id="Q01VZ3"/>
<evidence type="ECO:0000256" key="3">
    <source>
        <dbReference type="ARBA" id="ARBA00023082"/>
    </source>
</evidence>
<accession>Q01VZ3</accession>
<evidence type="ECO:0000313" key="6">
    <source>
        <dbReference type="EMBL" id="ABJ86172.1"/>
    </source>
</evidence>
<organism evidence="6">
    <name type="scientific">Solibacter usitatus (strain Ellin6076)</name>
    <dbReference type="NCBI Taxonomy" id="234267"/>
    <lineage>
        <taxon>Bacteria</taxon>
        <taxon>Pseudomonadati</taxon>
        <taxon>Acidobacteriota</taxon>
        <taxon>Terriglobia</taxon>
        <taxon>Bryobacterales</taxon>
        <taxon>Solibacteraceae</taxon>
        <taxon>Candidatus Solibacter</taxon>
    </lineage>
</organism>
<evidence type="ECO:0000256" key="2">
    <source>
        <dbReference type="ARBA" id="ARBA00023015"/>
    </source>
</evidence>
<dbReference type="OrthoDB" id="118280at2"/>
<feature type="domain" description="RNA polymerase sigma-70 ECF-like HTH" evidence="5">
    <location>
        <begin position="6"/>
        <end position="185"/>
    </location>
</feature>
<dbReference type="NCBIfam" id="TIGR02937">
    <property type="entry name" value="sigma70-ECF"/>
    <property type="match status" value="1"/>
</dbReference>
<dbReference type="Pfam" id="PF07638">
    <property type="entry name" value="Sigma70_ECF"/>
    <property type="match status" value="1"/>
</dbReference>
<keyword evidence="2" id="KW-0805">Transcription regulation</keyword>
<dbReference type="InterPro" id="IPR013324">
    <property type="entry name" value="RNA_pol_sigma_r3/r4-like"/>
</dbReference>
<protein>
    <submittedName>
        <fullName evidence="6">RNA polymerase, sigma-24 subunit, ECF subfamily</fullName>
    </submittedName>
</protein>
<comment type="similarity">
    <text evidence="1">Belongs to the sigma-70 factor family. ECF subfamily.</text>
</comment>
<dbReference type="Gene3D" id="1.10.10.10">
    <property type="entry name" value="Winged helix-like DNA-binding domain superfamily/Winged helix DNA-binding domain"/>
    <property type="match status" value="1"/>
</dbReference>
<keyword evidence="4" id="KW-0804">Transcription</keyword>
<dbReference type="InterPro" id="IPR039425">
    <property type="entry name" value="RNA_pol_sigma-70-like"/>
</dbReference>
<evidence type="ECO:0000259" key="5">
    <source>
        <dbReference type="Pfam" id="PF07638"/>
    </source>
</evidence>
<dbReference type="SUPFAM" id="SSF88946">
    <property type="entry name" value="Sigma2 domain of RNA polymerase sigma factors"/>
    <property type="match status" value="1"/>
</dbReference>
<name>Q01VZ3_SOLUE</name>
<dbReference type="GO" id="GO:0016987">
    <property type="term" value="F:sigma factor activity"/>
    <property type="evidence" value="ECO:0007669"/>
    <property type="project" value="UniProtKB-KW"/>
</dbReference>
<dbReference type="PANTHER" id="PTHR43133:SF39">
    <property type="entry name" value="SIMILAR TO RNA POLYMERASE SIGMA-E FACTOR"/>
    <property type="match status" value="1"/>
</dbReference>
<dbReference type="AlphaFoldDB" id="Q01VZ3"/>
<dbReference type="EMBL" id="CP000473">
    <property type="protein sequence ID" value="ABJ86172.1"/>
    <property type="molecule type" value="Genomic_DNA"/>
</dbReference>
<dbReference type="HOGENOM" id="CLU_102127_0_0_0"/>
<dbReference type="STRING" id="234267.Acid_5219"/>
<evidence type="ECO:0000256" key="1">
    <source>
        <dbReference type="ARBA" id="ARBA00010641"/>
    </source>
</evidence>
<dbReference type="NCBIfam" id="TIGR02999">
    <property type="entry name" value="Sig-70_X6"/>
    <property type="match status" value="1"/>
</dbReference>
<dbReference type="InterPro" id="IPR011517">
    <property type="entry name" value="RNA_pol_sigma70_ECF-like"/>
</dbReference>
<dbReference type="PANTHER" id="PTHR43133">
    <property type="entry name" value="RNA POLYMERASE ECF-TYPE SIGMA FACTO"/>
    <property type="match status" value="1"/>
</dbReference>
<dbReference type="SUPFAM" id="SSF88659">
    <property type="entry name" value="Sigma3 and sigma4 domains of RNA polymerase sigma factors"/>
    <property type="match status" value="1"/>
</dbReference>
<dbReference type="InterPro" id="IPR014284">
    <property type="entry name" value="RNA_pol_sigma-70_dom"/>
</dbReference>
<dbReference type="InterPro" id="IPR053812">
    <property type="entry name" value="HTH_Sigma70_ECF-like"/>
</dbReference>
<keyword evidence="3" id="KW-0731">Sigma factor</keyword>
<dbReference type="InterPro" id="IPR013325">
    <property type="entry name" value="RNA_pol_sigma_r2"/>
</dbReference>
<reference evidence="6" key="1">
    <citation type="submission" date="2006-10" db="EMBL/GenBank/DDBJ databases">
        <title>Complete sequence of Solibacter usitatus Ellin6076.</title>
        <authorList>
            <consortium name="US DOE Joint Genome Institute"/>
            <person name="Copeland A."/>
            <person name="Lucas S."/>
            <person name="Lapidus A."/>
            <person name="Barry K."/>
            <person name="Detter J.C."/>
            <person name="Glavina del Rio T."/>
            <person name="Hammon N."/>
            <person name="Israni S."/>
            <person name="Dalin E."/>
            <person name="Tice H."/>
            <person name="Pitluck S."/>
            <person name="Thompson L.S."/>
            <person name="Brettin T."/>
            <person name="Bruce D."/>
            <person name="Han C."/>
            <person name="Tapia R."/>
            <person name="Gilna P."/>
            <person name="Schmutz J."/>
            <person name="Larimer F."/>
            <person name="Land M."/>
            <person name="Hauser L."/>
            <person name="Kyrpides N."/>
            <person name="Mikhailova N."/>
            <person name="Janssen P.H."/>
            <person name="Kuske C.R."/>
            <person name="Richardson P."/>
        </authorList>
    </citation>
    <scope>NUCLEOTIDE SEQUENCE</scope>
    <source>
        <strain evidence="6">Ellin6076</strain>
    </source>
</reference>
<gene>
    <name evidence="6" type="ordered locus">Acid_5219</name>
</gene>
<dbReference type="eggNOG" id="COG1595">
    <property type="taxonomic scope" value="Bacteria"/>
</dbReference>
<dbReference type="KEGG" id="sus:Acid_5219"/>
<dbReference type="GO" id="GO:0006352">
    <property type="term" value="P:DNA-templated transcription initiation"/>
    <property type="evidence" value="ECO:0007669"/>
    <property type="project" value="InterPro"/>
</dbReference>